<dbReference type="AlphaFoldDB" id="B7JZA5"/>
<name>B7JZA5_RIPO1</name>
<dbReference type="EMBL" id="CP001287">
    <property type="protein sequence ID" value="ACK67316.1"/>
    <property type="molecule type" value="Genomic_DNA"/>
</dbReference>
<accession>B7JZA5</accession>
<keyword evidence="2" id="KW-1185">Reference proteome</keyword>
<evidence type="ECO:0000313" key="2">
    <source>
        <dbReference type="Proteomes" id="UP000008204"/>
    </source>
</evidence>
<dbReference type="Proteomes" id="UP000008204">
    <property type="component" value="Chromosome"/>
</dbReference>
<reference evidence="2" key="1">
    <citation type="journal article" date="2011" name="MBio">
        <title>Novel metabolic attributes of the genus Cyanothece, comprising a group of unicellular nitrogen-fixing Cyanobacteria.</title>
        <authorList>
            <person name="Bandyopadhyay A."/>
            <person name="Elvitigala T."/>
            <person name="Welsh E."/>
            <person name="Stockel J."/>
            <person name="Liberton M."/>
            <person name="Min H."/>
            <person name="Sherman L.A."/>
            <person name="Pakrasi H.B."/>
        </authorList>
    </citation>
    <scope>NUCLEOTIDE SEQUENCE [LARGE SCALE GENOMIC DNA]</scope>
    <source>
        <strain evidence="2">PCC 8801</strain>
    </source>
</reference>
<organism evidence="1 2">
    <name type="scientific">Rippkaea orientalis (strain PCC 8801 / RF-1)</name>
    <name type="common">Cyanothece sp. (strain PCC 8801)</name>
    <dbReference type="NCBI Taxonomy" id="41431"/>
    <lineage>
        <taxon>Bacteria</taxon>
        <taxon>Bacillati</taxon>
        <taxon>Cyanobacteriota</taxon>
        <taxon>Cyanophyceae</taxon>
        <taxon>Oscillatoriophycideae</taxon>
        <taxon>Chroococcales</taxon>
        <taxon>Aphanothecaceae</taxon>
        <taxon>Rippkaea</taxon>
        <taxon>Rippkaea orientalis</taxon>
    </lineage>
</organism>
<dbReference type="KEGG" id="cyp:PCC8801_3347"/>
<dbReference type="eggNOG" id="COG3039">
    <property type="taxonomic scope" value="Bacteria"/>
</dbReference>
<gene>
    <name evidence="1" type="ordered locus">PCC8801_3347</name>
</gene>
<proteinExistence type="predicted"/>
<dbReference type="STRING" id="41431.PCC8801_3347"/>
<sequence>MSSINALFCHVDDFCQIFEPQWRKQLITQGLKTRQRSKSLCLSEIMTILVMFHQNNYRNFKHYYLEQVCRHFRCRIS</sequence>
<protein>
    <submittedName>
        <fullName evidence="1">Putative transposase</fullName>
    </submittedName>
</protein>
<dbReference type="HOGENOM" id="CLU_073308_8_2_3"/>
<evidence type="ECO:0000313" key="1">
    <source>
        <dbReference type="EMBL" id="ACK67316.1"/>
    </source>
</evidence>